<organism evidence="6 7">
    <name type="scientific">Rhodococcus xishaensis</name>
    <dbReference type="NCBI Taxonomy" id="2487364"/>
    <lineage>
        <taxon>Bacteria</taxon>
        <taxon>Bacillati</taxon>
        <taxon>Actinomycetota</taxon>
        <taxon>Actinomycetes</taxon>
        <taxon>Mycobacteriales</taxon>
        <taxon>Nocardiaceae</taxon>
        <taxon>Rhodococcus</taxon>
    </lineage>
</organism>
<dbReference type="Pfam" id="PF13564">
    <property type="entry name" value="DoxX_2"/>
    <property type="match status" value="1"/>
</dbReference>
<dbReference type="OrthoDB" id="3790625at2"/>
<evidence type="ECO:0000313" key="6">
    <source>
        <dbReference type="EMBL" id="RVW02903.1"/>
    </source>
</evidence>
<protein>
    <submittedName>
        <fullName evidence="6">DoxX family protein</fullName>
    </submittedName>
</protein>
<dbReference type="InterPro" id="IPR032808">
    <property type="entry name" value="DoxX"/>
</dbReference>
<dbReference type="GO" id="GO:0016020">
    <property type="term" value="C:membrane"/>
    <property type="evidence" value="ECO:0007669"/>
    <property type="project" value="UniProtKB-SubCell"/>
</dbReference>
<dbReference type="Proteomes" id="UP000283479">
    <property type="component" value="Unassembled WGS sequence"/>
</dbReference>
<evidence type="ECO:0000256" key="2">
    <source>
        <dbReference type="ARBA" id="ARBA00022692"/>
    </source>
</evidence>
<feature type="transmembrane region" description="Helical" evidence="5">
    <location>
        <begin position="73"/>
        <end position="94"/>
    </location>
</feature>
<keyword evidence="7" id="KW-1185">Reference proteome</keyword>
<proteinExistence type="predicted"/>
<evidence type="ECO:0000256" key="5">
    <source>
        <dbReference type="SAM" id="Phobius"/>
    </source>
</evidence>
<evidence type="ECO:0000256" key="4">
    <source>
        <dbReference type="ARBA" id="ARBA00023136"/>
    </source>
</evidence>
<dbReference type="RefSeq" id="WP_127953275.1">
    <property type="nucleotide sequence ID" value="NZ_RKLO01000003.1"/>
</dbReference>
<keyword evidence="4 5" id="KW-0472">Membrane</keyword>
<feature type="transmembrane region" description="Helical" evidence="5">
    <location>
        <begin position="6"/>
        <end position="26"/>
    </location>
</feature>
<comment type="caution">
    <text evidence="6">The sequence shown here is derived from an EMBL/GenBank/DDBJ whole genome shotgun (WGS) entry which is preliminary data.</text>
</comment>
<accession>A0A438AW09</accession>
<name>A0A438AW09_9NOCA</name>
<sequence length="124" mass="13119">MNVALWVVAVVLAVVYLGAGLMKVAVPYDKLIENPRTAWARDLSARSVRAIGTAELLGAIGLILPQATGIAEVLTPLAATGLAIVQVGAMVFHVRRKEFQMLPVNVVLLALAVFVAIGRFASWG</sequence>
<evidence type="ECO:0000256" key="1">
    <source>
        <dbReference type="ARBA" id="ARBA00004141"/>
    </source>
</evidence>
<feature type="transmembrane region" description="Helical" evidence="5">
    <location>
        <begin position="47"/>
        <end position="67"/>
    </location>
</feature>
<keyword evidence="2 5" id="KW-0812">Transmembrane</keyword>
<gene>
    <name evidence="6" type="ORF">EGT50_09240</name>
</gene>
<evidence type="ECO:0000313" key="7">
    <source>
        <dbReference type="Proteomes" id="UP000283479"/>
    </source>
</evidence>
<evidence type="ECO:0000256" key="3">
    <source>
        <dbReference type="ARBA" id="ARBA00022989"/>
    </source>
</evidence>
<keyword evidence="3 5" id="KW-1133">Transmembrane helix</keyword>
<dbReference type="AlphaFoldDB" id="A0A438AW09"/>
<comment type="subcellular location">
    <subcellularLocation>
        <location evidence="1">Membrane</location>
        <topology evidence="1">Multi-pass membrane protein</topology>
    </subcellularLocation>
</comment>
<dbReference type="EMBL" id="RKLO01000003">
    <property type="protein sequence ID" value="RVW02903.1"/>
    <property type="molecule type" value="Genomic_DNA"/>
</dbReference>
<feature type="transmembrane region" description="Helical" evidence="5">
    <location>
        <begin position="101"/>
        <end position="121"/>
    </location>
</feature>
<reference evidence="6 7" key="1">
    <citation type="submission" date="2018-11" db="EMBL/GenBank/DDBJ databases">
        <title>Rhodococcus spongicola sp. nov. and Rhodococcus xishaensis sp. nov. from marine sponges.</title>
        <authorList>
            <person name="Li L."/>
            <person name="Lin H.W."/>
        </authorList>
    </citation>
    <scope>NUCLEOTIDE SEQUENCE [LARGE SCALE GENOMIC DNA]</scope>
    <source>
        <strain evidence="6 7">LHW51113</strain>
    </source>
</reference>